<dbReference type="CDD" id="cd06558">
    <property type="entry name" value="crotonase-like"/>
    <property type="match status" value="1"/>
</dbReference>
<evidence type="ECO:0000256" key="7">
    <source>
        <dbReference type="ARBA" id="ARBA00023709"/>
    </source>
</evidence>
<keyword evidence="11" id="KW-1185">Reference proteome</keyword>
<evidence type="ECO:0000313" key="10">
    <source>
        <dbReference type="EMBL" id="MFF3574067.1"/>
    </source>
</evidence>
<evidence type="ECO:0000256" key="4">
    <source>
        <dbReference type="ARBA" id="ARBA00022832"/>
    </source>
</evidence>
<dbReference type="Gene3D" id="1.10.12.10">
    <property type="entry name" value="Lyase 2-enoyl-coa Hydratase, Chain A, domain 2"/>
    <property type="match status" value="1"/>
</dbReference>
<dbReference type="Gene3D" id="3.90.226.10">
    <property type="entry name" value="2-enoyl-CoA Hydratase, Chain A, domain 1"/>
    <property type="match status" value="1"/>
</dbReference>
<comment type="function">
    <text evidence="1">Could possibly oxidize fatty acids using specific components.</text>
</comment>
<dbReference type="Pfam" id="PF00378">
    <property type="entry name" value="ECH_1"/>
    <property type="match status" value="1"/>
</dbReference>
<dbReference type="PANTHER" id="PTHR43149">
    <property type="entry name" value="ENOYL-COA HYDRATASE"/>
    <property type="match status" value="1"/>
</dbReference>
<dbReference type="Proteomes" id="UP001601992">
    <property type="component" value="Unassembled WGS sequence"/>
</dbReference>
<dbReference type="PANTHER" id="PTHR43149:SF1">
    <property type="entry name" value="DELTA(3,5)-DELTA(2,4)-DIENOYL-COA ISOMERASE, MITOCHONDRIAL"/>
    <property type="match status" value="1"/>
</dbReference>
<dbReference type="InterPro" id="IPR014748">
    <property type="entry name" value="Enoyl-CoA_hydra_C"/>
</dbReference>
<dbReference type="RefSeq" id="WP_387406700.1">
    <property type="nucleotide sequence ID" value="NZ_JBIAQY010000023.1"/>
</dbReference>
<keyword evidence="6" id="KW-0413">Isomerase</keyword>
<evidence type="ECO:0000256" key="9">
    <source>
        <dbReference type="RuleBase" id="RU003707"/>
    </source>
</evidence>
<dbReference type="InterPro" id="IPR018376">
    <property type="entry name" value="Enoyl-CoA_hyd/isom_CS"/>
</dbReference>
<accession>A0ABW6SCN6</accession>
<sequence length="267" mass="28523">MSEERVRIRVSESGVAIVAMARADKHNALDFAMFEGLIHAANRLAHDRRVRAVVLHGEGVSFCSGIDIESFLASSSGIDTLLVREHGCLANFAQRAAYDWSRVPVPVIASISGNCFGGGMQIALGADIRIAAPDARLSIMEVKWGLVPDMAITQSLPRLMAIDVAKELTFSGRIVSGRDGETLGLVTRTTEDPLASALALAEEIAQKSPDAVRAAKRLYNKTWTGADTAAALALETDLQRQLFGKPNQVAAVTAAVSKQLPTFVDPD</sequence>
<comment type="similarity">
    <text evidence="3 9">Belongs to the enoyl-CoA hydratase/isomerase family.</text>
</comment>
<dbReference type="InterPro" id="IPR045002">
    <property type="entry name" value="Ech1-like"/>
</dbReference>
<name>A0ABW6SCN6_9NOCA</name>
<dbReference type="SUPFAM" id="SSF52096">
    <property type="entry name" value="ClpP/crotonase"/>
    <property type="match status" value="1"/>
</dbReference>
<evidence type="ECO:0000256" key="8">
    <source>
        <dbReference type="ARBA" id="ARBA00023717"/>
    </source>
</evidence>
<evidence type="ECO:0000313" key="11">
    <source>
        <dbReference type="Proteomes" id="UP001601992"/>
    </source>
</evidence>
<dbReference type="InterPro" id="IPR001753">
    <property type="entry name" value="Enoyl-CoA_hydra/iso"/>
</dbReference>
<comment type="caution">
    <text evidence="10">The sequence shown here is derived from an EMBL/GenBank/DDBJ whole genome shotgun (WGS) entry which is preliminary data.</text>
</comment>
<gene>
    <name evidence="10" type="ORF">ACFYXQ_40610</name>
</gene>
<keyword evidence="5" id="KW-0443">Lipid metabolism</keyword>
<comment type="catalytic activity">
    <reaction evidence="7">
        <text>a (3S)-3-hydroxyacyl-CoA = a (2E)-enoyl-CoA + H2O</text>
        <dbReference type="Rhea" id="RHEA:16105"/>
        <dbReference type="ChEBI" id="CHEBI:15377"/>
        <dbReference type="ChEBI" id="CHEBI:57318"/>
        <dbReference type="ChEBI" id="CHEBI:58856"/>
        <dbReference type="EC" id="4.2.1.17"/>
    </reaction>
</comment>
<dbReference type="PROSITE" id="PS00166">
    <property type="entry name" value="ENOYL_COA_HYDRATASE"/>
    <property type="match status" value="1"/>
</dbReference>
<evidence type="ECO:0000256" key="3">
    <source>
        <dbReference type="ARBA" id="ARBA00005254"/>
    </source>
</evidence>
<evidence type="ECO:0000256" key="6">
    <source>
        <dbReference type="ARBA" id="ARBA00023235"/>
    </source>
</evidence>
<protein>
    <submittedName>
        <fullName evidence="10">Crotonase/enoyl-CoA hydratase family protein</fullName>
    </submittedName>
</protein>
<evidence type="ECO:0000256" key="2">
    <source>
        <dbReference type="ARBA" id="ARBA00005005"/>
    </source>
</evidence>
<comment type="catalytic activity">
    <reaction evidence="8">
        <text>a 4-saturated-(3S)-3-hydroxyacyl-CoA = a (3E)-enoyl-CoA + H2O</text>
        <dbReference type="Rhea" id="RHEA:20724"/>
        <dbReference type="ChEBI" id="CHEBI:15377"/>
        <dbReference type="ChEBI" id="CHEBI:58521"/>
        <dbReference type="ChEBI" id="CHEBI:137480"/>
        <dbReference type="EC" id="4.2.1.17"/>
    </reaction>
</comment>
<proteinExistence type="inferred from homology"/>
<dbReference type="InterPro" id="IPR029045">
    <property type="entry name" value="ClpP/crotonase-like_dom_sf"/>
</dbReference>
<dbReference type="NCBIfam" id="NF005699">
    <property type="entry name" value="PRK07509.1"/>
    <property type="match status" value="1"/>
</dbReference>
<evidence type="ECO:0000256" key="5">
    <source>
        <dbReference type="ARBA" id="ARBA00023098"/>
    </source>
</evidence>
<reference evidence="10 11" key="1">
    <citation type="submission" date="2024-10" db="EMBL/GenBank/DDBJ databases">
        <title>The Natural Products Discovery Center: Release of the First 8490 Sequenced Strains for Exploring Actinobacteria Biosynthetic Diversity.</title>
        <authorList>
            <person name="Kalkreuter E."/>
            <person name="Kautsar S.A."/>
            <person name="Yang D."/>
            <person name="Bader C.D."/>
            <person name="Teijaro C.N."/>
            <person name="Fluegel L."/>
            <person name="Davis C.M."/>
            <person name="Simpson J.R."/>
            <person name="Lauterbach L."/>
            <person name="Steele A.D."/>
            <person name="Gui C."/>
            <person name="Meng S."/>
            <person name="Li G."/>
            <person name="Viehrig K."/>
            <person name="Ye F."/>
            <person name="Su P."/>
            <person name="Kiefer A.F."/>
            <person name="Nichols A."/>
            <person name="Cepeda A.J."/>
            <person name="Yan W."/>
            <person name="Fan B."/>
            <person name="Jiang Y."/>
            <person name="Adhikari A."/>
            <person name="Zheng C.-J."/>
            <person name="Schuster L."/>
            <person name="Cowan T.M."/>
            <person name="Smanski M.J."/>
            <person name="Chevrette M.G."/>
            <person name="De Carvalho L.P.S."/>
            <person name="Shen B."/>
        </authorList>
    </citation>
    <scope>NUCLEOTIDE SEQUENCE [LARGE SCALE GENOMIC DNA]</scope>
    <source>
        <strain evidence="10 11">NPDC002593</strain>
    </source>
</reference>
<keyword evidence="4" id="KW-0276">Fatty acid metabolism</keyword>
<evidence type="ECO:0000256" key="1">
    <source>
        <dbReference type="ARBA" id="ARBA00002994"/>
    </source>
</evidence>
<comment type="pathway">
    <text evidence="2">Lipid metabolism; fatty acid beta-oxidation.</text>
</comment>
<dbReference type="EMBL" id="JBIAQY010000023">
    <property type="protein sequence ID" value="MFF3574067.1"/>
    <property type="molecule type" value="Genomic_DNA"/>
</dbReference>
<organism evidence="10 11">
    <name type="scientific">Nocardia jiangxiensis</name>
    <dbReference type="NCBI Taxonomy" id="282685"/>
    <lineage>
        <taxon>Bacteria</taxon>
        <taxon>Bacillati</taxon>
        <taxon>Actinomycetota</taxon>
        <taxon>Actinomycetes</taxon>
        <taxon>Mycobacteriales</taxon>
        <taxon>Nocardiaceae</taxon>
        <taxon>Nocardia</taxon>
    </lineage>
</organism>